<accession>A0A5B7CAE4</accession>
<name>A0A5B7CAE4_DAVIN</name>
<evidence type="ECO:0000313" key="2">
    <source>
        <dbReference type="EMBL" id="MPA78159.1"/>
    </source>
</evidence>
<dbReference type="Gene3D" id="1.20.1280.50">
    <property type="match status" value="1"/>
</dbReference>
<dbReference type="PROSITE" id="PS50181">
    <property type="entry name" value="FBOX"/>
    <property type="match status" value="1"/>
</dbReference>
<reference evidence="2" key="1">
    <citation type="submission" date="2019-08" db="EMBL/GenBank/DDBJ databases">
        <title>Reference gene set and small RNA set construction with multiple tissues from Davidia involucrata Baill.</title>
        <authorList>
            <person name="Yang H."/>
            <person name="Zhou C."/>
            <person name="Li G."/>
            <person name="Wang J."/>
            <person name="Gao P."/>
            <person name="Wang M."/>
            <person name="Wang R."/>
            <person name="Zhao Y."/>
        </authorList>
    </citation>
    <scope>NUCLEOTIDE SEQUENCE</scope>
    <source>
        <tissue evidence="2">Mixed with DoveR01_LX</tissue>
    </source>
</reference>
<dbReference type="InterPro" id="IPR017451">
    <property type="entry name" value="F-box-assoc_interact_dom"/>
</dbReference>
<dbReference type="InterPro" id="IPR050796">
    <property type="entry name" value="SCF_F-box_component"/>
</dbReference>
<dbReference type="InterPro" id="IPR006527">
    <property type="entry name" value="F-box-assoc_dom_typ1"/>
</dbReference>
<dbReference type="Pfam" id="PF00646">
    <property type="entry name" value="F-box"/>
    <property type="match status" value="1"/>
</dbReference>
<dbReference type="PANTHER" id="PTHR31672:SF13">
    <property type="entry name" value="F-BOX PROTEIN CPR30-LIKE"/>
    <property type="match status" value="1"/>
</dbReference>
<dbReference type="AlphaFoldDB" id="A0A5B7CAE4"/>
<protein>
    <recommendedName>
        <fullName evidence="1">F-box domain-containing protein</fullName>
    </recommendedName>
</protein>
<dbReference type="NCBIfam" id="TIGR01640">
    <property type="entry name" value="F_box_assoc_1"/>
    <property type="match status" value="1"/>
</dbReference>
<evidence type="ECO:0000259" key="1">
    <source>
        <dbReference type="PROSITE" id="PS50181"/>
    </source>
</evidence>
<dbReference type="InterPro" id="IPR036047">
    <property type="entry name" value="F-box-like_dom_sf"/>
</dbReference>
<feature type="domain" description="F-box" evidence="1">
    <location>
        <begin position="43"/>
        <end position="88"/>
    </location>
</feature>
<dbReference type="PANTHER" id="PTHR31672">
    <property type="entry name" value="BNACNNG10540D PROTEIN"/>
    <property type="match status" value="1"/>
</dbReference>
<sequence length="458" mass="52271">MAMPGCKRGIEHVKTNEEGEYDKKDEQQQQQQCQTRETMSELNFRILELPTHIICDILSRLPLKSILYCRCVCKMFLKILTDSYFAKIHLTKAPTTTASLILREHFGLSGFLYIYMIDLDETSSTSCSTDYHHSRGGGCCRPRHALTKQNAELRFRDGKATLVGSCNGLLCLYHASLQNPIYHICNPILGEYTVVPHLIPSTSVYTYLNYSGFGFCPKTNQYKVIRFMCLTSFDPFTALTLRKTVAEIYTLGSESWRSISDAPSPKTQGSFDPFLNGALHWITDSRRASDLICSFDLEAEQFRPVPPPAHFDPDYVRKISWINIGVLRGCLCICYVFGDAQFEVWVMKDYGVKESWIKEFAINVKFYCGLRVEDLHQPIKFLNNGDLWFICKSHSLVSYSPQKGTFRDFKALGPHKTEVIVHIPSFISLKDTAMGKNLKVKNVKWESSCCFEIQHALV</sequence>
<organism evidence="2">
    <name type="scientific">Davidia involucrata</name>
    <name type="common">Dove tree</name>
    <dbReference type="NCBI Taxonomy" id="16924"/>
    <lineage>
        <taxon>Eukaryota</taxon>
        <taxon>Viridiplantae</taxon>
        <taxon>Streptophyta</taxon>
        <taxon>Embryophyta</taxon>
        <taxon>Tracheophyta</taxon>
        <taxon>Spermatophyta</taxon>
        <taxon>Magnoliopsida</taxon>
        <taxon>eudicotyledons</taxon>
        <taxon>Gunneridae</taxon>
        <taxon>Pentapetalae</taxon>
        <taxon>asterids</taxon>
        <taxon>Cornales</taxon>
        <taxon>Nyssaceae</taxon>
        <taxon>Davidia</taxon>
    </lineage>
</organism>
<dbReference type="EMBL" id="GHES01047600">
    <property type="protein sequence ID" value="MPA78159.1"/>
    <property type="molecule type" value="Transcribed_RNA"/>
</dbReference>
<dbReference type="SUPFAM" id="SSF81383">
    <property type="entry name" value="F-box domain"/>
    <property type="match status" value="1"/>
</dbReference>
<dbReference type="InterPro" id="IPR001810">
    <property type="entry name" value="F-box_dom"/>
</dbReference>
<gene>
    <name evidence="2" type="ORF">Din_047600</name>
</gene>
<dbReference type="Pfam" id="PF07734">
    <property type="entry name" value="FBA_1"/>
    <property type="match status" value="1"/>
</dbReference>
<proteinExistence type="predicted"/>
<dbReference type="SMART" id="SM00256">
    <property type="entry name" value="FBOX"/>
    <property type="match status" value="1"/>
</dbReference>